<feature type="transmembrane region" description="Helical" evidence="6">
    <location>
        <begin position="141"/>
        <end position="160"/>
    </location>
</feature>
<dbReference type="RefSeq" id="WP_072821161.1">
    <property type="nucleotide sequence ID" value="NZ_FQUJ01000005.1"/>
</dbReference>
<dbReference type="GO" id="GO:0016874">
    <property type="term" value="F:ligase activity"/>
    <property type="evidence" value="ECO:0007669"/>
    <property type="project" value="UniProtKB-KW"/>
</dbReference>
<evidence type="ECO:0000256" key="3">
    <source>
        <dbReference type="ARBA" id="ARBA00022989"/>
    </source>
</evidence>
<evidence type="ECO:0000313" key="9">
    <source>
        <dbReference type="Proteomes" id="UP000184346"/>
    </source>
</evidence>
<proteinExistence type="predicted"/>
<keyword evidence="4 6" id="KW-0472">Membrane</keyword>
<keyword evidence="3 6" id="KW-1133">Transmembrane helix</keyword>
<reference evidence="8 9" key="1">
    <citation type="submission" date="2016-11" db="EMBL/GenBank/DDBJ databases">
        <authorList>
            <person name="Jaros S."/>
            <person name="Januszkiewicz K."/>
            <person name="Wedrychowicz H."/>
        </authorList>
    </citation>
    <scope>NUCLEOTIDE SEQUENCE [LARGE SCALE GENOMIC DNA]</scope>
    <source>
        <strain evidence="8 9">DSM 19980</strain>
    </source>
</reference>
<evidence type="ECO:0000256" key="4">
    <source>
        <dbReference type="ARBA" id="ARBA00023136"/>
    </source>
</evidence>
<dbReference type="STRING" id="1121942.SAMN02745148_01413"/>
<keyword evidence="2 6" id="KW-0812">Transmembrane</keyword>
<keyword evidence="9" id="KW-1185">Reference proteome</keyword>
<sequence length="433" mass="46655">MSGYTSLSVFLLGAVALVLPWGYFVGPVLLLLGSVVLPIARPRLALSRAEWLIIGALVLYAVVNMLGTGWRMQPPPRLAEAGHALFAIPGLLLLLAYPPRKAAVWGGVAVGSVIAGAWASWQKFVADAVRAQGFVDKIQFGNLSLLLGVLCLAGLGWALSRHTRSGRRAWCLLLGLGALCGILGSFLSGSRGGWLSFPLMLVVLYLGYGRRLSRHWQLGLAALFVIGPMVAYAVPPLGVQERVQRVFTSYTEFVEQGDPTNSVGARLEMWRSALILIPERPLRGWGQSGYERARDGLIEKDVVHPYLGKFDHVHNDILDAWLKHGLAGPVSLLALYLAPLGLFARHLRDPDLPLRAFAVAGAVLPAAYAGFGLTQTFLAFDSGIVMYVFWLVVLWAGVRHRRESLSPDGVGGGRSVLPGNDKTNVPGSACDQG</sequence>
<gene>
    <name evidence="8" type="ORF">SAMN02745148_01413</name>
</gene>
<evidence type="ECO:0000256" key="1">
    <source>
        <dbReference type="ARBA" id="ARBA00004141"/>
    </source>
</evidence>
<feature type="transmembrane region" description="Helical" evidence="6">
    <location>
        <begin position="6"/>
        <end position="39"/>
    </location>
</feature>
<evidence type="ECO:0000256" key="5">
    <source>
        <dbReference type="SAM" id="MobiDB-lite"/>
    </source>
</evidence>
<dbReference type="GO" id="GO:0016020">
    <property type="term" value="C:membrane"/>
    <property type="evidence" value="ECO:0007669"/>
    <property type="project" value="UniProtKB-SubCell"/>
</dbReference>
<dbReference type="InterPro" id="IPR007016">
    <property type="entry name" value="O-antigen_ligase-rel_domated"/>
</dbReference>
<feature type="transmembrane region" description="Helical" evidence="6">
    <location>
        <begin position="377"/>
        <end position="398"/>
    </location>
</feature>
<feature type="domain" description="O-antigen ligase-related" evidence="7">
    <location>
        <begin position="177"/>
        <end position="330"/>
    </location>
</feature>
<dbReference type="InterPro" id="IPR051533">
    <property type="entry name" value="WaaL-like"/>
</dbReference>
<feature type="transmembrane region" description="Helical" evidence="6">
    <location>
        <begin position="193"/>
        <end position="209"/>
    </location>
</feature>
<feature type="transmembrane region" description="Helical" evidence="6">
    <location>
        <begin position="352"/>
        <end position="371"/>
    </location>
</feature>
<dbReference type="PANTHER" id="PTHR37422:SF13">
    <property type="entry name" value="LIPOPOLYSACCHARIDE BIOSYNTHESIS PROTEIN PA4999-RELATED"/>
    <property type="match status" value="1"/>
</dbReference>
<keyword evidence="8" id="KW-0436">Ligase</keyword>
<comment type="subcellular location">
    <subcellularLocation>
        <location evidence="1">Membrane</location>
        <topology evidence="1">Multi-pass membrane protein</topology>
    </subcellularLocation>
</comment>
<evidence type="ECO:0000256" key="6">
    <source>
        <dbReference type="SAM" id="Phobius"/>
    </source>
</evidence>
<dbReference type="AlphaFoldDB" id="A0A1M4XCT3"/>
<dbReference type="Pfam" id="PF04932">
    <property type="entry name" value="Wzy_C"/>
    <property type="match status" value="1"/>
</dbReference>
<feature type="transmembrane region" description="Helical" evidence="6">
    <location>
        <begin position="326"/>
        <end position="345"/>
    </location>
</feature>
<feature type="transmembrane region" description="Helical" evidence="6">
    <location>
        <begin position="169"/>
        <end position="187"/>
    </location>
</feature>
<feature type="transmembrane region" description="Helical" evidence="6">
    <location>
        <begin position="78"/>
        <end position="95"/>
    </location>
</feature>
<evidence type="ECO:0000256" key="2">
    <source>
        <dbReference type="ARBA" id="ARBA00022692"/>
    </source>
</evidence>
<accession>A0A1M4XCT3</accession>
<evidence type="ECO:0000313" key="8">
    <source>
        <dbReference type="EMBL" id="SHE91235.1"/>
    </source>
</evidence>
<feature type="transmembrane region" description="Helical" evidence="6">
    <location>
        <begin position="216"/>
        <end position="234"/>
    </location>
</feature>
<feature type="transmembrane region" description="Helical" evidence="6">
    <location>
        <begin position="51"/>
        <end position="72"/>
    </location>
</feature>
<dbReference type="Proteomes" id="UP000184346">
    <property type="component" value="Unassembled WGS sequence"/>
</dbReference>
<dbReference type="PANTHER" id="PTHR37422">
    <property type="entry name" value="TEICHURONIC ACID BIOSYNTHESIS PROTEIN TUAE"/>
    <property type="match status" value="1"/>
</dbReference>
<protein>
    <submittedName>
        <fullName evidence="8">O-antigen ligase</fullName>
    </submittedName>
</protein>
<organism evidence="8 9">
    <name type="scientific">Modicisalibacter ilicicola DSM 19980</name>
    <dbReference type="NCBI Taxonomy" id="1121942"/>
    <lineage>
        <taxon>Bacteria</taxon>
        <taxon>Pseudomonadati</taxon>
        <taxon>Pseudomonadota</taxon>
        <taxon>Gammaproteobacteria</taxon>
        <taxon>Oceanospirillales</taxon>
        <taxon>Halomonadaceae</taxon>
        <taxon>Modicisalibacter</taxon>
    </lineage>
</organism>
<evidence type="ECO:0000259" key="7">
    <source>
        <dbReference type="Pfam" id="PF04932"/>
    </source>
</evidence>
<dbReference type="EMBL" id="FQUJ01000005">
    <property type="protein sequence ID" value="SHE91235.1"/>
    <property type="molecule type" value="Genomic_DNA"/>
</dbReference>
<feature type="transmembrane region" description="Helical" evidence="6">
    <location>
        <begin position="102"/>
        <end position="121"/>
    </location>
</feature>
<name>A0A1M4XCT3_9GAMM</name>
<feature type="region of interest" description="Disordered" evidence="5">
    <location>
        <begin position="406"/>
        <end position="433"/>
    </location>
</feature>